<dbReference type="EMBL" id="JBHSKX010000001">
    <property type="protein sequence ID" value="MFC5366736.1"/>
    <property type="molecule type" value="Genomic_DNA"/>
</dbReference>
<evidence type="ECO:0000259" key="2">
    <source>
        <dbReference type="Pfam" id="PF26236"/>
    </source>
</evidence>
<evidence type="ECO:0000313" key="6">
    <source>
        <dbReference type="Proteomes" id="UP001596201"/>
    </source>
</evidence>
<keyword evidence="1" id="KW-0812">Transmembrane</keyword>
<proteinExistence type="predicted"/>
<keyword evidence="6" id="KW-1185">Reference proteome</keyword>
<dbReference type="RefSeq" id="WP_227227928.1">
    <property type="nucleotide sequence ID" value="NZ_JAJCVJ010000001.1"/>
</dbReference>
<keyword evidence="1" id="KW-1133">Transmembrane helix</keyword>
<evidence type="ECO:0000313" key="5">
    <source>
        <dbReference type="EMBL" id="MFC5366736.1"/>
    </source>
</evidence>
<protein>
    <submittedName>
        <fullName evidence="5">Uncharacterized protein</fullName>
    </submittedName>
</protein>
<dbReference type="Pfam" id="PF26236">
    <property type="entry name" value="DUF8054_N"/>
    <property type="match status" value="1"/>
</dbReference>
<dbReference type="InterPro" id="IPR058775">
    <property type="entry name" value="DUF8054_M"/>
</dbReference>
<dbReference type="Pfam" id="PF26237">
    <property type="entry name" value="DUF8054_C"/>
    <property type="match status" value="1"/>
</dbReference>
<feature type="transmembrane region" description="Helical" evidence="1">
    <location>
        <begin position="21"/>
        <end position="38"/>
    </location>
</feature>
<accession>A0ABD5R9P4</accession>
<keyword evidence="1" id="KW-0472">Membrane</keyword>
<feature type="domain" description="DUF8054" evidence="4">
    <location>
        <begin position="107"/>
        <end position="197"/>
    </location>
</feature>
<dbReference type="InterPro" id="IPR058675">
    <property type="entry name" value="DUF8054_C"/>
</dbReference>
<sequence length="267" mass="28218">MSVIDRLRRPEYVGANRCWPCTILNLGIVCIVGVSLTLVSLPVALLVVVVGAVLVALRGYVVPYTPEFAPRLVAYLPVEFGPEKATDGGRTSESIADDEMDGERLLGALFEAGVLVGQQDLAPAADFLDDWEAEMAELRDLSDDDLASAVAARVPGAYTGRMEDGWLHLDSGEESILLSRTFAIAEGAAVAVLTDWGVDRKIAVAAAQPLRMFAETCPACGGRVVETTVGACCGGTSGVYDSPETAVLACADCDERLFTFEDDPVTG</sequence>
<dbReference type="InterPro" id="IPR058674">
    <property type="entry name" value="DUF8054_N"/>
</dbReference>
<gene>
    <name evidence="5" type="ORF">ACFPJ5_07265</name>
</gene>
<feature type="transmembrane region" description="Helical" evidence="1">
    <location>
        <begin position="44"/>
        <end position="61"/>
    </location>
</feature>
<dbReference type="Proteomes" id="UP001596201">
    <property type="component" value="Unassembled WGS sequence"/>
</dbReference>
<organism evidence="5 6">
    <name type="scientific">Salinirubrum litoreum</name>
    <dbReference type="NCBI Taxonomy" id="1126234"/>
    <lineage>
        <taxon>Archaea</taxon>
        <taxon>Methanobacteriati</taxon>
        <taxon>Methanobacteriota</taxon>
        <taxon>Stenosarchaea group</taxon>
        <taxon>Halobacteria</taxon>
        <taxon>Halobacteriales</taxon>
        <taxon>Haloferacaceae</taxon>
        <taxon>Salinirubrum</taxon>
    </lineage>
</organism>
<evidence type="ECO:0000259" key="3">
    <source>
        <dbReference type="Pfam" id="PF26237"/>
    </source>
</evidence>
<dbReference type="Pfam" id="PF26238">
    <property type="entry name" value="DUF8054_M"/>
    <property type="match status" value="1"/>
</dbReference>
<evidence type="ECO:0000259" key="4">
    <source>
        <dbReference type="Pfam" id="PF26238"/>
    </source>
</evidence>
<name>A0ABD5R9P4_9EURY</name>
<evidence type="ECO:0000256" key="1">
    <source>
        <dbReference type="SAM" id="Phobius"/>
    </source>
</evidence>
<feature type="domain" description="DUF8054" evidence="3">
    <location>
        <begin position="215"/>
        <end position="260"/>
    </location>
</feature>
<reference evidence="5 6" key="1">
    <citation type="journal article" date="2019" name="Int. J. Syst. Evol. Microbiol.">
        <title>The Global Catalogue of Microorganisms (GCM) 10K type strain sequencing project: providing services to taxonomists for standard genome sequencing and annotation.</title>
        <authorList>
            <consortium name="The Broad Institute Genomics Platform"/>
            <consortium name="The Broad Institute Genome Sequencing Center for Infectious Disease"/>
            <person name="Wu L."/>
            <person name="Ma J."/>
        </authorList>
    </citation>
    <scope>NUCLEOTIDE SEQUENCE [LARGE SCALE GENOMIC DNA]</scope>
    <source>
        <strain evidence="5 6">CGMCC 1.12237</strain>
    </source>
</reference>
<feature type="domain" description="DUF8054" evidence="2">
    <location>
        <begin position="4"/>
        <end position="75"/>
    </location>
</feature>
<dbReference type="AlphaFoldDB" id="A0ABD5R9P4"/>
<comment type="caution">
    <text evidence="5">The sequence shown here is derived from an EMBL/GenBank/DDBJ whole genome shotgun (WGS) entry which is preliminary data.</text>
</comment>